<dbReference type="EMBL" id="JANBUY010000072">
    <property type="protein sequence ID" value="KAJ2864968.1"/>
    <property type="molecule type" value="Genomic_DNA"/>
</dbReference>
<dbReference type="AlphaFoldDB" id="A0A9W8IQG6"/>
<evidence type="ECO:0000313" key="3">
    <source>
        <dbReference type="Proteomes" id="UP001140074"/>
    </source>
</evidence>
<evidence type="ECO:0000256" key="1">
    <source>
        <dbReference type="SAM" id="MobiDB-lite"/>
    </source>
</evidence>
<feature type="compositionally biased region" description="Low complexity" evidence="1">
    <location>
        <begin position="151"/>
        <end position="164"/>
    </location>
</feature>
<proteinExistence type="predicted"/>
<name>A0A9W8IQG6_9FUNG</name>
<feature type="region of interest" description="Disordered" evidence="1">
    <location>
        <begin position="147"/>
        <end position="179"/>
    </location>
</feature>
<protein>
    <submittedName>
        <fullName evidence="2">Uncharacterized protein</fullName>
    </submittedName>
</protein>
<dbReference type="Proteomes" id="UP001140074">
    <property type="component" value="Unassembled WGS sequence"/>
</dbReference>
<gene>
    <name evidence="2" type="ORF">GGH94_002566</name>
</gene>
<evidence type="ECO:0000313" key="2">
    <source>
        <dbReference type="EMBL" id="KAJ2864968.1"/>
    </source>
</evidence>
<reference evidence="2" key="1">
    <citation type="submission" date="2022-07" db="EMBL/GenBank/DDBJ databases">
        <title>Phylogenomic reconstructions and comparative analyses of Kickxellomycotina fungi.</title>
        <authorList>
            <person name="Reynolds N.K."/>
            <person name="Stajich J.E."/>
            <person name="Barry K."/>
            <person name="Grigoriev I.V."/>
            <person name="Crous P."/>
            <person name="Smith M.E."/>
        </authorList>
    </citation>
    <scope>NUCLEOTIDE SEQUENCE</scope>
    <source>
        <strain evidence="2">RSA 476</strain>
    </source>
</reference>
<accession>A0A9W8IQG6</accession>
<sequence>MGFHPGHFSYAHRCHGRLRNKLIFAGVTLWLASTVIAGVRRSTGWTHNSHRLASPPPPPPVQTNMPPNDERLQWLEQEYVAAAPDAATREQRQAWVSAERARVAWAWNRSTMARKHCNEAKGLMTWYLGVGERTLDWATRKISRSQHFHWQSPPTSTLPPTSSLQPPPAPTGESTNSTV</sequence>
<organism evidence="2 3">
    <name type="scientific">Coemansia aciculifera</name>
    <dbReference type="NCBI Taxonomy" id="417176"/>
    <lineage>
        <taxon>Eukaryota</taxon>
        <taxon>Fungi</taxon>
        <taxon>Fungi incertae sedis</taxon>
        <taxon>Zoopagomycota</taxon>
        <taxon>Kickxellomycotina</taxon>
        <taxon>Kickxellomycetes</taxon>
        <taxon>Kickxellales</taxon>
        <taxon>Kickxellaceae</taxon>
        <taxon>Coemansia</taxon>
    </lineage>
</organism>
<comment type="caution">
    <text evidence="2">The sequence shown here is derived from an EMBL/GenBank/DDBJ whole genome shotgun (WGS) entry which is preliminary data.</text>
</comment>
<keyword evidence="3" id="KW-1185">Reference proteome</keyword>